<reference evidence="3" key="1">
    <citation type="submission" date="2020-04" db="EMBL/GenBank/DDBJ databases">
        <authorList>
            <person name="Alioto T."/>
            <person name="Alioto T."/>
            <person name="Gomez Garrido J."/>
        </authorList>
    </citation>
    <scope>NUCLEOTIDE SEQUENCE</scope>
    <source>
        <strain evidence="3">A484AB</strain>
    </source>
</reference>
<name>A0A6S7FTZ5_PARCT</name>
<comment type="caution">
    <text evidence="3">The sequence shown here is derived from an EMBL/GenBank/DDBJ whole genome shotgun (WGS) entry which is preliminary data.</text>
</comment>
<dbReference type="Proteomes" id="UP001152795">
    <property type="component" value="Unassembled WGS sequence"/>
</dbReference>
<sequence length="351" mass="40707">MGTNTTKPYKIQEVNGVGRLGITAVDLKDLKKQAAKRLNIISDDFEPHLDDGTKVSTEEYFQRLPPQTCFTFRAPYKEKLEMDFVQLQILTQRIFKKLAEGQCNISEKVKQFLSGENSEVVNRALLDYISSLDAKIQLETRQEDSDWFNGLPEKYETKEDVMKDGAKTRIRNYYQKTREYVLEQSSGQHILSLLDVLRQELRLNDYNGEYFARSAIKKDVQICDKLGWFKCEGKFDKKLCAESHSINPYGSKEARIVFSTWNLDHVIEKSREVLPTLAEVAKKCPKGSEVNWPYFYDLLFTKKNLKLVHVACHVKGVHTGKKCDKRQFYKAKKKGKPPKVSTQSRRKLRSR</sequence>
<dbReference type="SUPFAM" id="SSF54277">
    <property type="entry name" value="CAD &amp; PB1 domains"/>
    <property type="match status" value="1"/>
</dbReference>
<proteinExistence type="predicted"/>
<dbReference type="InterPro" id="IPR003508">
    <property type="entry name" value="CIDE-N_dom"/>
</dbReference>
<evidence type="ECO:0000256" key="2">
    <source>
        <dbReference type="SAM" id="MobiDB-lite"/>
    </source>
</evidence>
<accession>A0A6S7FTZ5</accession>
<organism evidence="3 4">
    <name type="scientific">Paramuricea clavata</name>
    <name type="common">Red gorgonian</name>
    <name type="synonym">Violescent sea-whip</name>
    <dbReference type="NCBI Taxonomy" id="317549"/>
    <lineage>
        <taxon>Eukaryota</taxon>
        <taxon>Metazoa</taxon>
        <taxon>Cnidaria</taxon>
        <taxon>Anthozoa</taxon>
        <taxon>Octocorallia</taxon>
        <taxon>Malacalcyonacea</taxon>
        <taxon>Plexauridae</taxon>
        <taxon>Paramuricea</taxon>
    </lineage>
</organism>
<dbReference type="PROSITE" id="PS51135">
    <property type="entry name" value="CIDE_N"/>
    <property type="match status" value="1"/>
</dbReference>
<dbReference type="Pfam" id="PF02017">
    <property type="entry name" value="CIDE-N"/>
    <property type="match status" value="1"/>
</dbReference>
<feature type="region of interest" description="Disordered" evidence="2">
    <location>
        <begin position="328"/>
        <end position="351"/>
    </location>
</feature>
<evidence type="ECO:0000313" key="4">
    <source>
        <dbReference type="Proteomes" id="UP001152795"/>
    </source>
</evidence>
<dbReference type="InterPro" id="IPR015311">
    <property type="entry name" value="DFF40_C"/>
</dbReference>
<dbReference type="AlphaFoldDB" id="A0A6S7FTZ5"/>
<dbReference type="PANTHER" id="PTHR13067">
    <property type="entry name" value="CASPASE-ACTIVATED DNASE"/>
    <property type="match status" value="1"/>
</dbReference>
<gene>
    <name evidence="3" type="ORF">PACLA_8A057599</name>
</gene>
<dbReference type="InterPro" id="IPR039729">
    <property type="entry name" value="DFF40"/>
</dbReference>
<dbReference type="GO" id="GO:0004520">
    <property type="term" value="F:DNA endonuclease activity"/>
    <property type="evidence" value="ECO:0007669"/>
    <property type="project" value="InterPro"/>
</dbReference>
<feature type="compositionally biased region" description="Basic residues" evidence="2">
    <location>
        <begin position="328"/>
        <end position="337"/>
    </location>
</feature>
<dbReference type="GO" id="GO:0005634">
    <property type="term" value="C:nucleus"/>
    <property type="evidence" value="ECO:0007669"/>
    <property type="project" value="InterPro"/>
</dbReference>
<dbReference type="OrthoDB" id="9943677at2759"/>
<dbReference type="EMBL" id="CACRXK020000183">
    <property type="protein sequence ID" value="CAB3979276.1"/>
    <property type="molecule type" value="Genomic_DNA"/>
</dbReference>
<dbReference type="Gene3D" id="3.10.20.10">
    <property type="match status" value="1"/>
</dbReference>
<evidence type="ECO:0000313" key="3">
    <source>
        <dbReference type="EMBL" id="CAB3979276.1"/>
    </source>
</evidence>
<dbReference type="PANTHER" id="PTHR13067:SF2">
    <property type="entry name" value="CASPASE-ACTIVATED DNASE"/>
    <property type="match status" value="1"/>
</dbReference>
<dbReference type="SUPFAM" id="SSF54060">
    <property type="entry name" value="His-Me finger endonucleases"/>
    <property type="match status" value="1"/>
</dbReference>
<dbReference type="GO" id="GO:0006309">
    <property type="term" value="P:apoptotic DNA fragmentation"/>
    <property type="evidence" value="ECO:0007669"/>
    <property type="project" value="InterPro"/>
</dbReference>
<keyword evidence="1" id="KW-0053">Apoptosis</keyword>
<dbReference type="Pfam" id="PF09230">
    <property type="entry name" value="DFF40"/>
    <property type="match status" value="1"/>
</dbReference>
<protein>
    <submittedName>
        <fullName evidence="3">DNAation factor subunit beta-like</fullName>
    </submittedName>
</protein>
<dbReference type="GO" id="GO:0016787">
    <property type="term" value="F:hydrolase activity"/>
    <property type="evidence" value="ECO:0007669"/>
    <property type="project" value="InterPro"/>
</dbReference>
<dbReference type="GO" id="GO:0005737">
    <property type="term" value="C:cytoplasm"/>
    <property type="evidence" value="ECO:0007669"/>
    <property type="project" value="InterPro"/>
</dbReference>
<dbReference type="InterPro" id="IPR044925">
    <property type="entry name" value="His-Me_finger_sf"/>
</dbReference>
<keyword evidence="4" id="KW-1185">Reference proteome</keyword>
<evidence type="ECO:0000256" key="1">
    <source>
        <dbReference type="ARBA" id="ARBA00022703"/>
    </source>
</evidence>